<dbReference type="NCBIfam" id="NF045639">
    <property type="entry name" value="GCX_COOH"/>
    <property type="match status" value="1"/>
</dbReference>
<reference evidence="4 5" key="1">
    <citation type="submission" date="2024-01" db="EMBL/GenBank/DDBJ databases">
        <title>Chryseobacterium sp. T9W2-O.</title>
        <authorList>
            <person name="Maltman C."/>
        </authorList>
    </citation>
    <scope>NUCLEOTIDE SEQUENCE [LARGE SCALE GENOMIC DNA]</scope>
    <source>
        <strain evidence="4 5">T9W2-O</strain>
    </source>
</reference>
<dbReference type="Proteomes" id="UP001348397">
    <property type="component" value="Unassembled WGS sequence"/>
</dbReference>
<organism evidence="4 5">
    <name type="scientific">Chryseobacterium salviniae</name>
    <dbReference type="NCBI Taxonomy" id="3101750"/>
    <lineage>
        <taxon>Bacteria</taxon>
        <taxon>Pseudomonadati</taxon>
        <taxon>Bacteroidota</taxon>
        <taxon>Flavobacteriia</taxon>
        <taxon>Flavobacteriales</taxon>
        <taxon>Weeksellaceae</taxon>
        <taxon>Chryseobacterium group</taxon>
        <taxon>Chryseobacterium</taxon>
    </lineage>
</organism>
<evidence type="ECO:0000259" key="3">
    <source>
        <dbReference type="Pfam" id="PF18962"/>
    </source>
</evidence>
<feature type="domain" description="Secretion system C-terminal sorting" evidence="3">
    <location>
        <begin position="543"/>
        <end position="609"/>
    </location>
</feature>
<sequence length="610" mass="67589">MKKIIFTLIAFCFSFLKIAAQSYSQIYNQDEQLRLENAYVTEGEIQNFINQNLNTYDFTQVINYVINVKDENGQPLSGSDYQATLISAKKARLRDAYFEKNPEKLQFYYASPLQQCVNGSFEDNGGSVNGYNFFYNKISSGWSIFNNNPTTPITASPTTKATLVDNSANDPVVGIPRVNTGTHAIRLGNQNYIGNEINLYHVTKMTRTFTVNESSISYAFALVFEDGGNDHVSSNTNPYYQVKLFDASNQIVFMRNVMANPANPLFQQHNKILFTNWLCEKINTSRLIGQTVRLEIILSDCGQGGHWGYGYFDDFCGFDCTIPSFNPGITLNPLKKTCPTFPLPVSGNIALPPNASFTNVTLQILDMSNNVVGTKIITSAPGGAFSTDLNYSDFYPGGPNSNTNFNIRALLNYTSSGLPQAPVSVNNTNPPGPDVSFSNCTSLCYEIFNFTANQPITNSMNYQAICCILSESVIYPNLTVDFRAGEYVNLKPGFYATAYNTGKFHAYIARCDENKTTINSTERGSKTSSTDNISIDDSTEIKISPNPASTYINIDSGKQKIVSWNLYDFSGRNILNGNSNQVNVQSLPKANYILKINTANKQATKKVSVK</sequence>
<accession>A0ABU6HZ55</accession>
<dbReference type="InterPro" id="IPR055015">
    <property type="entry name" value="GCX_COOH"/>
</dbReference>
<evidence type="ECO:0000313" key="4">
    <source>
        <dbReference type="EMBL" id="MEC3877267.1"/>
    </source>
</evidence>
<feature type="chain" id="PRO_5045765440" evidence="2">
    <location>
        <begin position="20"/>
        <end position="610"/>
    </location>
</feature>
<evidence type="ECO:0000256" key="1">
    <source>
        <dbReference type="ARBA" id="ARBA00022729"/>
    </source>
</evidence>
<comment type="caution">
    <text evidence="4">The sequence shown here is derived from an EMBL/GenBank/DDBJ whole genome shotgun (WGS) entry which is preliminary data.</text>
</comment>
<protein>
    <submittedName>
        <fullName evidence="4">T9SS type A sorting domain-containing protein</fullName>
    </submittedName>
</protein>
<dbReference type="Pfam" id="PF18962">
    <property type="entry name" value="Por_Secre_tail"/>
    <property type="match status" value="1"/>
</dbReference>
<evidence type="ECO:0000313" key="5">
    <source>
        <dbReference type="Proteomes" id="UP001348397"/>
    </source>
</evidence>
<evidence type="ECO:0000256" key="2">
    <source>
        <dbReference type="SAM" id="SignalP"/>
    </source>
</evidence>
<dbReference type="EMBL" id="JAYLAA010000050">
    <property type="protein sequence ID" value="MEC3877267.1"/>
    <property type="molecule type" value="Genomic_DNA"/>
</dbReference>
<proteinExistence type="predicted"/>
<feature type="signal peptide" evidence="2">
    <location>
        <begin position="1"/>
        <end position="19"/>
    </location>
</feature>
<name>A0ABU6HZ55_9FLAO</name>
<keyword evidence="1 2" id="KW-0732">Signal</keyword>
<dbReference type="NCBIfam" id="TIGR04183">
    <property type="entry name" value="Por_Secre_tail"/>
    <property type="match status" value="1"/>
</dbReference>
<dbReference type="RefSeq" id="WP_326321948.1">
    <property type="nucleotide sequence ID" value="NZ_JAYLAA010000050.1"/>
</dbReference>
<keyword evidence="5" id="KW-1185">Reference proteome</keyword>
<gene>
    <name evidence="4" type="ORF">SOP96_16245</name>
</gene>
<dbReference type="InterPro" id="IPR026444">
    <property type="entry name" value="Secre_tail"/>
</dbReference>